<evidence type="ECO:0000313" key="2">
    <source>
        <dbReference type="EMBL" id="EXL84012.1"/>
    </source>
</evidence>
<gene>
    <name evidence="2" type="ORF">FOPG_03572</name>
</gene>
<keyword evidence="1" id="KW-1133">Transmembrane helix</keyword>
<evidence type="ECO:0000256" key="1">
    <source>
        <dbReference type="SAM" id="Phobius"/>
    </source>
</evidence>
<accession>X0I5I8</accession>
<name>X0I5I8_FUSOX</name>
<reference evidence="2" key="2">
    <citation type="submission" date="2012-05" db="EMBL/GenBank/DDBJ databases">
        <title>The Genome Annotation of Fusarium oxysporum PHW808.</title>
        <authorList>
            <consortium name="The Broad Institute Genomics Platform"/>
            <person name="Ma L.-J."/>
            <person name="Corby-Kistler H."/>
            <person name="Broz K."/>
            <person name="Gale L.R."/>
            <person name="Jonkers W."/>
            <person name="O'Donnell K."/>
            <person name="Ploetz R."/>
            <person name="Steinberg C."/>
            <person name="Schwartz D.C."/>
            <person name="VanEtten H."/>
            <person name="Zhou S."/>
            <person name="Young S.K."/>
            <person name="Zeng Q."/>
            <person name="Gargeya S."/>
            <person name="Fitzgerald M."/>
            <person name="Abouelleil A."/>
            <person name="Alvarado L."/>
            <person name="Chapman S.B."/>
            <person name="Gainer-Dewar J."/>
            <person name="Goldberg J."/>
            <person name="Griggs A."/>
            <person name="Gujja S."/>
            <person name="Hansen M."/>
            <person name="Howarth C."/>
            <person name="Imamovic A."/>
            <person name="Ireland A."/>
            <person name="Larimer J."/>
            <person name="McCowan C."/>
            <person name="Murphy C."/>
            <person name="Pearson M."/>
            <person name="Poon T.W."/>
            <person name="Priest M."/>
            <person name="Roberts A."/>
            <person name="Saif S."/>
            <person name="Shea T."/>
            <person name="Sykes S."/>
            <person name="Wortman J."/>
            <person name="Nusbaum C."/>
            <person name="Birren B."/>
        </authorList>
    </citation>
    <scope>NUCLEOTIDE SEQUENCE</scope>
    <source>
        <strain evidence="2">54008</strain>
    </source>
</reference>
<feature type="transmembrane region" description="Helical" evidence="1">
    <location>
        <begin position="76"/>
        <end position="94"/>
    </location>
</feature>
<keyword evidence="1" id="KW-0472">Membrane</keyword>
<sequence length="114" mass="12728">MKHSLGTKTSKFRTVIGWYPTLVLLPSGGKVNATMKIRHDHAVQSACLTHIQLGPRNPTQYNACIQLLSTPPSRRYGTFTIFVLHLPLCFFFICRGASLAMEFLPEIVHDSTAL</sequence>
<proteinExistence type="predicted"/>
<dbReference type="Proteomes" id="UP000030676">
    <property type="component" value="Unassembled WGS sequence"/>
</dbReference>
<protein>
    <submittedName>
        <fullName evidence="2">Uncharacterized protein</fullName>
    </submittedName>
</protein>
<dbReference type="EMBL" id="JH658813">
    <property type="protein sequence ID" value="EXL84012.1"/>
    <property type="molecule type" value="Genomic_DNA"/>
</dbReference>
<keyword evidence="1" id="KW-0812">Transmembrane</keyword>
<organism evidence="2">
    <name type="scientific">Fusarium oxysporum f. sp. conglutinans race 2 54008</name>
    <dbReference type="NCBI Taxonomy" id="1089457"/>
    <lineage>
        <taxon>Eukaryota</taxon>
        <taxon>Fungi</taxon>
        <taxon>Dikarya</taxon>
        <taxon>Ascomycota</taxon>
        <taxon>Pezizomycotina</taxon>
        <taxon>Sordariomycetes</taxon>
        <taxon>Hypocreomycetidae</taxon>
        <taxon>Hypocreales</taxon>
        <taxon>Nectriaceae</taxon>
        <taxon>Fusarium</taxon>
        <taxon>Fusarium oxysporum species complex</taxon>
    </lineage>
</organism>
<dbReference type="HOGENOM" id="CLU_2145964_0_0_1"/>
<reference evidence="2" key="1">
    <citation type="submission" date="2011-11" db="EMBL/GenBank/DDBJ databases">
        <title>The Genome Sequence of Fusarium oxysporum PHW808.</title>
        <authorList>
            <consortium name="The Broad Institute Genome Sequencing Platform"/>
            <person name="Ma L.-J."/>
            <person name="Gale L.R."/>
            <person name="Schwartz D.C."/>
            <person name="Zhou S."/>
            <person name="Corby-Kistler H."/>
            <person name="Young S.K."/>
            <person name="Zeng Q."/>
            <person name="Gargeya S."/>
            <person name="Fitzgerald M."/>
            <person name="Haas B."/>
            <person name="Abouelleil A."/>
            <person name="Alvarado L."/>
            <person name="Arachchi H.M."/>
            <person name="Berlin A."/>
            <person name="Brown A."/>
            <person name="Chapman S.B."/>
            <person name="Chen Z."/>
            <person name="Dunbar C."/>
            <person name="Freedman E."/>
            <person name="Gearin G."/>
            <person name="Goldberg J."/>
            <person name="Griggs A."/>
            <person name="Gujja S."/>
            <person name="Heiman D."/>
            <person name="Howarth C."/>
            <person name="Larson L."/>
            <person name="Lui A."/>
            <person name="MacDonald P.J.P."/>
            <person name="Montmayeur A."/>
            <person name="Murphy C."/>
            <person name="Neiman D."/>
            <person name="Pearson M."/>
            <person name="Priest M."/>
            <person name="Roberts A."/>
            <person name="Saif S."/>
            <person name="Shea T."/>
            <person name="Shenoy N."/>
            <person name="Sisk P."/>
            <person name="Stolte C."/>
            <person name="Sykes S."/>
            <person name="Wortman J."/>
            <person name="Nusbaum C."/>
            <person name="Birren B."/>
        </authorList>
    </citation>
    <scope>NUCLEOTIDE SEQUENCE [LARGE SCALE GENOMIC DNA]</scope>
    <source>
        <strain evidence="2">54008</strain>
    </source>
</reference>
<dbReference type="AlphaFoldDB" id="X0I5I8"/>